<protein>
    <submittedName>
        <fullName evidence="2">Uncharacterized protein</fullName>
    </submittedName>
</protein>
<feature type="region of interest" description="Disordered" evidence="1">
    <location>
        <begin position="498"/>
        <end position="617"/>
    </location>
</feature>
<gene>
    <name evidence="2" type="ORF">Daesc_009808</name>
</gene>
<dbReference type="EMBL" id="JBANMG010000010">
    <property type="protein sequence ID" value="KAK6948044.1"/>
    <property type="molecule type" value="Genomic_DNA"/>
</dbReference>
<keyword evidence="3" id="KW-1185">Reference proteome</keyword>
<proteinExistence type="predicted"/>
<feature type="compositionally biased region" description="Polar residues" evidence="1">
    <location>
        <begin position="249"/>
        <end position="277"/>
    </location>
</feature>
<name>A0AAX6M6M0_9PEZI</name>
<reference evidence="2 3" key="1">
    <citation type="journal article" date="2024" name="Front Chem Biol">
        <title>Unveiling the potential of Daldinia eschscholtzii MFLUCC 19-0629 through bioactivity and bioinformatics studies for enhanced sustainable agriculture production.</title>
        <authorList>
            <person name="Brooks S."/>
            <person name="Weaver J.A."/>
            <person name="Klomchit A."/>
            <person name="Alharthi S.A."/>
            <person name="Onlamun T."/>
            <person name="Nurani R."/>
            <person name="Vong T.K."/>
            <person name="Alberti F."/>
            <person name="Greco C."/>
        </authorList>
    </citation>
    <scope>NUCLEOTIDE SEQUENCE [LARGE SCALE GENOMIC DNA]</scope>
    <source>
        <strain evidence="2">MFLUCC 19-0629</strain>
    </source>
</reference>
<dbReference type="AlphaFoldDB" id="A0AAX6M6M0"/>
<feature type="compositionally biased region" description="Low complexity" evidence="1">
    <location>
        <begin position="279"/>
        <end position="294"/>
    </location>
</feature>
<feature type="region of interest" description="Disordered" evidence="1">
    <location>
        <begin position="395"/>
        <end position="424"/>
    </location>
</feature>
<feature type="compositionally biased region" description="Polar residues" evidence="1">
    <location>
        <begin position="546"/>
        <end position="571"/>
    </location>
</feature>
<feature type="compositionally biased region" description="Polar residues" evidence="1">
    <location>
        <begin position="500"/>
        <end position="518"/>
    </location>
</feature>
<dbReference type="Proteomes" id="UP001369815">
    <property type="component" value="Unassembled WGS sequence"/>
</dbReference>
<feature type="region of interest" description="Disordered" evidence="1">
    <location>
        <begin position="19"/>
        <end position="39"/>
    </location>
</feature>
<evidence type="ECO:0000256" key="1">
    <source>
        <dbReference type="SAM" id="MobiDB-lite"/>
    </source>
</evidence>
<feature type="compositionally biased region" description="Basic residues" evidence="1">
    <location>
        <begin position="519"/>
        <end position="541"/>
    </location>
</feature>
<feature type="region of interest" description="Disordered" evidence="1">
    <location>
        <begin position="214"/>
        <end position="336"/>
    </location>
</feature>
<feature type="compositionally biased region" description="Polar residues" evidence="1">
    <location>
        <begin position="708"/>
        <end position="718"/>
    </location>
</feature>
<evidence type="ECO:0000313" key="3">
    <source>
        <dbReference type="Proteomes" id="UP001369815"/>
    </source>
</evidence>
<feature type="compositionally biased region" description="Basic residues" evidence="1">
    <location>
        <begin position="680"/>
        <end position="699"/>
    </location>
</feature>
<feature type="compositionally biased region" description="Basic and acidic residues" evidence="1">
    <location>
        <begin position="24"/>
        <end position="33"/>
    </location>
</feature>
<comment type="caution">
    <text evidence="2">The sequence shown here is derived from an EMBL/GenBank/DDBJ whole genome shotgun (WGS) entry which is preliminary data.</text>
</comment>
<organism evidence="2 3">
    <name type="scientific">Daldinia eschscholtzii</name>
    <dbReference type="NCBI Taxonomy" id="292717"/>
    <lineage>
        <taxon>Eukaryota</taxon>
        <taxon>Fungi</taxon>
        <taxon>Dikarya</taxon>
        <taxon>Ascomycota</taxon>
        <taxon>Pezizomycotina</taxon>
        <taxon>Sordariomycetes</taxon>
        <taxon>Xylariomycetidae</taxon>
        <taxon>Xylariales</taxon>
        <taxon>Hypoxylaceae</taxon>
        <taxon>Daldinia</taxon>
    </lineage>
</organism>
<accession>A0AAX6M6M0</accession>
<feature type="compositionally biased region" description="Polar residues" evidence="1">
    <location>
        <begin position="395"/>
        <end position="409"/>
    </location>
</feature>
<feature type="compositionally biased region" description="Basic and acidic residues" evidence="1">
    <location>
        <begin position="736"/>
        <end position="745"/>
    </location>
</feature>
<sequence>MSHSNEVQDKEQHYSTAILAVKTPRSDQGRSENDDTCNSICQSSARSQRLKPGTYRTGEGVFVGINDTVERDYRQTVFATISTTGIINFRLRSQNVQEQKVPSSFRLNRIVSVSRRDIIYHPAFDGMSYEEIRQEVARRSLIGIGQRSINCQVPTHITGSTVATGTTLCSGSGAPGKTVLDGMNAALAAEVNRAKPSTEVAEVNNVAVLTPQGREMNASVSKQEGKGSLVTSTHTSVGADGLNHGLMENNGQKSSANYSLRNRTEQSGQSRPGSQGLISKRAGSAGVSKAASAAETKKQQKSLALVKTPQPSVPLQKRNPRLGKPSSNKRITPRRFYGTELPERVLVVGDREPRQQRNTECWLPVFSDASIRRSKQPQHKPGTCQTSGPCYQDGMSCSTRPTEFSSPTAARQYRYDSSDDESLPDVEELYRRVASKPELPISSPAPQQLQTPLDPRVTHKDNISRVFPDLPVPGHIQAQTEIPSYDSKHHTGPQLEVNVGIQNPLPQGDNNVVLSNLQSKKRARRGSRSKSRSRPRTRSKSVSKFPDSSETNSLGTSTLLECQEEPFTSDTHSVKRQKRSRSIASPERTSTIRDDIDQNVLGGDLHSHSSTASPRGSAVHAIEIESSDVGSAEKSIAVAKQPHPPHNNNLMPAPERPNGNSDIILKRITAEPTSMDSGVKSKRRKRKRPNMKERQRRRRQNAEQQPQYSWGNRISSNKRVPEESDRHHQRSRHDTKRTVREKTTDTVDFGKFSDSTKLDILWRKIGEIVNKIEKKS</sequence>
<feature type="region of interest" description="Disordered" evidence="1">
    <location>
        <begin position="639"/>
        <end position="746"/>
    </location>
</feature>
<evidence type="ECO:0000313" key="2">
    <source>
        <dbReference type="EMBL" id="KAK6948044.1"/>
    </source>
</evidence>